<keyword evidence="3" id="KW-1185">Reference proteome</keyword>
<name>A0A0S4LCH4_9BACT</name>
<dbReference type="Proteomes" id="UP000198736">
    <property type="component" value="Unassembled WGS sequence"/>
</dbReference>
<dbReference type="AlphaFoldDB" id="A0A0S4LCH4"/>
<protein>
    <submittedName>
        <fullName evidence="2">Uncharacterized protein</fullName>
    </submittedName>
</protein>
<dbReference type="EMBL" id="CZPZ01000008">
    <property type="protein sequence ID" value="CUS34248.1"/>
    <property type="molecule type" value="Genomic_DNA"/>
</dbReference>
<reference evidence="3" key="1">
    <citation type="submission" date="2015-10" db="EMBL/GenBank/DDBJ databases">
        <authorList>
            <person name="Luecker S."/>
            <person name="Luecker S."/>
        </authorList>
    </citation>
    <scope>NUCLEOTIDE SEQUENCE [LARGE SCALE GENOMIC DNA]</scope>
</reference>
<evidence type="ECO:0000256" key="1">
    <source>
        <dbReference type="SAM" id="MobiDB-lite"/>
    </source>
</evidence>
<feature type="region of interest" description="Disordered" evidence="1">
    <location>
        <begin position="134"/>
        <end position="154"/>
    </location>
</feature>
<gene>
    <name evidence="2" type="ORF">COMA2_160055</name>
</gene>
<accession>A0A0S4LCH4</accession>
<proteinExistence type="predicted"/>
<sequence>MLCNWYVWGDPVIEGLEIAARCDFYSAADPYRRLVGINLTSPVNTGAGADGDTSFRPHHNMGIFKHLHAIAKLHWSTTRFLVNKHAIIDEYMHPPFDCGTMYPSAGGNKPPWGHPCQSSPFEEWRHSYQSKASYDSTNTWKAGQSHPQTRPIPS</sequence>
<evidence type="ECO:0000313" key="2">
    <source>
        <dbReference type="EMBL" id="CUS34248.1"/>
    </source>
</evidence>
<evidence type="ECO:0000313" key="3">
    <source>
        <dbReference type="Proteomes" id="UP000198736"/>
    </source>
</evidence>
<feature type="compositionally biased region" description="Polar residues" evidence="1">
    <location>
        <begin position="134"/>
        <end position="148"/>
    </location>
</feature>
<organism evidence="2 3">
    <name type="scientific">Candidatus Nitrospira nitrificans</name>
    <dbReference type="NCBI Taxonomy" id="1742973"/>
    <lineage>
        <taxon>Bacteria</taxon>
        <taxon>Pseudomonadati</taxon>
        <taxon>Nitrospirota</taxon>
        <taxon>Nitrospiria</taxon>
        <taxon>Nitrospirales</taxon>
        <taxon>Nitrospiraceae</taxon>
        <taxon>Nitrospira</taxon>
    </lineage>
</organism>